<reference evidence="2" key="1">
    <citation type="journal article" date="2017" name="Nat. Microbiol.">
        <title>Global analysis of biosynthetic gene clusters reveals vast potential of secondary metabolite production in Penicillium species.</title>
        <authorList>
            <person name="Nielsen J.C."/>
            <person name="Grijseels S."/>
            <person name="Prigent S."/>
            <person name="Ji B."/>
            <person name="Dainat J."/>
            <person name="Nielsen K.F."/>
            <person name="Frisvad J.C."/>
            <person name="Workman M."/>
            <person name="Nielsen J."/>
        </authorList>
    </citation>
    <scope>NUCLEOTIDE SEQUENCE [LARGE SCALE GENOMIC DNA]</scope>
    <source>
        <strain evidence="2">IBT 31811</strain>
    </source>
</reference>
<sequence>MAENCILAEGPDTPTREIFFLYRPVTDSMGTCITPVSTPVDYPASCQCIPVELSTPTHRLFGSC</sequence>
<dbReference type="AlphaFoldDB" id="A0A1V6PF91"/>
<organism evidence="1 2">
    <name type="scientific">Penicillium antarcticum</name>
    <dbReference type="NCBI Taxonomy" id="416450"/>
    <lineage>
        <taxon>Eukaryota</taxon>
        <taxon>Fungi</taxon>
        <taxon>Dikarya</taxon>
        <taxon>Ascomycota</taxon>
        <taxon>Pezizomycotina</taxon>
        <taxon>Eurotiomycetes</taxon>
        <taxon>Eurotiomycetidae</taxon>
        <taxon>Eurotiales</taxon>
        <taxon>Aspergillaceae</taxon>
        <taxon>Penicillium</taxon>
    </lineage>
</organism>
<comment type="caution">
    <text evidence="1">The sequence shown here is derived from an EMBL/GenBank/DDBJ whole genome shotgun (WGS) entry which is preliminary data.</text>
</comment>
<accession>A0A1V6PF91</accession>
<gene>
    <name evidence="1" type="ORF">PENANT_c156G08402</name>
</gene>
<evidence type="ECO:0000313" key="1">
    <source>
        <dbReference type="EMBL" id="OQD75272.1"/>
    </source>
</evidence>
<dbReference type="Proteomes" id="UP000191672">
    <property type="component" value="Unassembled WGS sequence"/>
</dbReference>
<protein>
    <submittedName>
        <fullName evidence="1">Uncharacterized protein</fullName>
    </submittedName>
</protein>
<proteinExistence type="predicted"/>
<name>A0A1V6PF91_9EURO</name>
<evidence type="ECO:0000313" key="2">
    <source>
        <dbReference type="Proteomes" id="UP000191672"/>
    </source>
</evidence>
<dbReference type="EMBL" id="MDYN01000156">
    <property type="protein sequence ID" value="OQD75272.1"/>
    <property type="molecule type" value="Genomic_DNA"/>
</dbReference>
<keyword evidence="2" id="KW-1185">Reference proteome</keyword>